<dbReference type="SUPFAM" id="SSF53448">
    <property type="entry name" value="Nucleotide-diphospho-sugar transferases"/>
    <property type="match status" value="1"/>
</dbReference>
<name>A0A1I1KSB0_9FLAO</name>
<evidence type="ECO:0008006" key="3">
    <source>
        <dbReference type="Google" id="ProtNLM"/>
    </source>
</evidence>
<dbReference type="InterPro" id="IPR029044">
    <property type="entry name" value="Nucleotide-diphossugar_trans"/>
</dbReference>
<accession>A0A1I1KSB0</accession>
<keyword evidence="2" id="KW-1185">Reference proteome</keyword>
<evidence type="ECO:0000313" key="2">
    <source>
        <dbReference type="Proteomes" id="UP000199438"/>
    </source>
</evidence>
<dbReference type="RefSeq" id="WP_092543541.1">
    <property type="nucleotide sequence ID" value="NZ_FOKV01000006.1"/>
</dbReference>
<organism evidence="1 2">
    <name type="scientific">Zunongwangia mangrovi</name>
    <dbReference type="NCBI Taxonomy" id="1334022"/>
    <lineage>
        <taxon>Bacteria</taxon>
        <taxon>Pseudomonadati</taxon>
        <taxon>Bacteroidota</taxon>
        <taxon>Flavobacteriia</taxon>
        <taxon>Flavobacteriales</taxon>
        <taxon>Flavobacteriaceae</taxon>
        <taxon>Zunongwangia</taxon>
    </lineage>
</organism>
<protein>
    <recommendedName>
        <fullName evidence="3">Nucleotide-diphospho-sugar transferase domain-containing protein</fullName>
    </recommendedName>
</protein>
<dbReference type="Gene3D" id="3.90.550.10">
    <property type="entry name" value="Spore Coat Polysaccharide Biosynthesis Protein SpsA, Chain A"/>
    <property type="match status" value="1"/>
</dbReference>
<dbReference type="STRING" id="1334022.SAMN04487907_106138"/>
<gene>
    <name evidence="1" type="ORF">SAMN04487907_106138</name>
</gene>
<evidence type="ECO:0000313" key="1">
    <source>
        <dbReference type="EMBL" id="SFC63621.1"/>
    </source>
</evidence>
<sequence>MKLEKIITLANRHVKIQFLAMERSLRATGCDLPIWVIPFNDDKFELPENSFWWEEQELIKWTKENNIFEMCRKYQCLLTNNYQYVDSDIVFLRNPQEVLKDHSGFISSCTHWNNPDHTFNSESRDYFKSKSTIWQSSIFNAGQFACDQILYTLQDLMDTCNGRFKKTLINEINLYKDQVALNLLVSLTGVEVNNLTLPPTNMQSTWAGDYTDENFETIYWDREDQKPYILHWAGVPKFIKIPVNKYFLKFLEPHEEKEWKEFIAKEEKQSKNLSIRNFKIKMHRFKKALQTA</sequence>
<proteinExistence type="predicted"/>
<dbReference type="AlphaFoldDB" id="A0A1I1KSB0"/>
<dbReference type="EMBL" id="FOKV01000006">
    <property type="protein sequence ID" value="SFC63621.1"/>
    <property type="molecule type" value="Genomic_DNA"/>
</dbReference>
<dbReference type="OrthoDB" id="792711at2"/>
<dbReference type="Proteomes" id="UP000199438">
    <property type="component" value="Unassembled WGS sequence"/>
</dbReference>
<reference evidence="2" key="1">
    <citation type="submission" date="2016-10" db="EMBL/GenBank/DDBJ databases">
        <authorList>
            <person name="Varghese N."/>
            <person name="Submissions S."/>
        </authorList>
    </citation>
    <scope>NUCLEOTIDE SEQUENCE [LARGE SCALE GENOMIC DNA]</scope>
    <source>
        <strain evidence="2">DSM 24499</strain>
    </source>
</reference>